<feature type="transmembrane region" description="Helical" evidence="2">
    <location>
        <begin position="21"/>
        <end position="40"/>
    </location>
</feature>
<feature type="domain" description="Polysaccharide biosynthesis protein CapD-like" evidence="3">
    <location>
        <begin position="284"/>
        <end position="580"/>
    </location>
</feature>
<keyword evidence="2" id="KW-1133">Transmembrane helix</keyword>
<dbReference type="SUPFAM" id="SSF51735">
    <property type="entry name" value="NAD(P)-binding Rossmann-fold domains"/>
    <property type="match status" value="2"/>
</dbReference>
<organism evidence="4 5">
    <name type="scientific">Pseudoalteromonas lipolytica</name>
    <dbReference type="NCBI Taxonomy" id="570156"/>
    <lineage>
        <taxon>Bacteria</taxon>
        <taxon>Pseudomonadati</taxon>
        <taxon>Pseudomonadota</taxon>
        <taxon>Gammaproteobacteria</taxon>
        <taxon>Alteromonadales</taxon>
        <taxon>Pseudoalteromonadaceae</taxon>
        <taxon>Pseudoalteromonas</taxon>
    </lineage>
</organism>
<evidence type="ECO:0000259" key="3">
    <source>
        <dbReference type="Pfam" id="PF02719"/>
    </source>
</evidence>
<feature type="transmembrane region" description="Helical" evidence="2">
    <location>
        <begin position="113"/>
        <end position="132"/>
    </location>
</feature>
<dbReference type="Pfam" id="PF13727">
    <property type="entry name" value="CoA_binding_3"/>
    <property type="match status" value="1"/>
</dbReference>
<reference evidence="4 5" key="1">
    <citation type="submission" date="2018-08" db="EMBL/GenBank/DDBJ databases">
        <title>Draft genome sequence of Pseudoalteromonas donghaensis HJ51.</title>
        <authorList>
            <person name="Oh J."/>
            <person name="Roh D."/>
        </authorList>
    </citation>
    <scope>NUCLEOTIDE SEQUENCE [LARGE SCALE GENOMIC DNA]</scope>
    <source>
        <strain evidence="4 5">HJ51</strain>
    </source>
</reference>
<keyword evidence="2" id="KW-0812">Transmembrane</keyword>
<feature type="transmembrane region" description="Helical" evidence="2">
    <location>
        <begin position="83"/>
        <end position="107"/>
    </location>
</feature>
<dbReference type="PANTHER" id="PTHR43318">
    <property type="entry name" value="UDP-N-ACETYLGLUCOSAMINE 4,6-DEHYDRATASE"/>
    <property type="match status" value="1"/>
</dbReference>
<feature type="transmembrane region" description="Helical" evidence="2">
    <location>
        <begin position="52"/>
        <end position="71"/>
    </location>
</feature>
<dbReference type="KEGG" id="pdj:D0907_14725"/>
<name>A0AAD0S1I8_9GAMM</name>
<keyword evidence="2" id="KW-0472">Membrane</keyword>
<dbReference type="CDD" id="cd05237">
    <property type="entry name" value="UDP_invert_4-6DH_SDR_e"/>
    <property type="match status" value="1"/>
</dbReference>
<dbReference type="AlphaFoldDB" id="A0AAD0S1I8"/>
<comment type="similarity">
    <text evidence="1">Belongs to the polysaccharide synthase family.</text>
</comment>
<dbReference type="InterPro" id="IPR051203">
    <property type="entry name" value="Polysaccharide_Synthase-Rel"/>
</dbReference>
<evidence type="ECO:0000313" key="5">
    <source>
        <dbReference type="Proteomes" id="UP000264605"/>
    </source>
</evidence>
<proteinExistence type="inferred from homology"/>
<gene>
    <name evidence="4" type="ORF">D0907_14725</name>
</gene>
<evidence type="ECO:0000313" key="4">
    <source>
        <dbReference type="EMBL" id="AXV66450.1"/>
    </source>
</evidence>
<dbReference type="Pfam" id="PF02719">
    <property type="entry name" value="Polysacc_synt_2"/>
    <property type="match status" value="1"/>
</dbReference>
<dbReference type="Proteomes" id="UP000264605">
    <property type="component" value="Chromosome"/>
</dbReference>
<evidence type="ECO:0000256" key="1">
    <source>
        <dbReference type="ARBA" id="ARBA00007430"/>
    </source>
</evidence>
<protein>
    <submittedName>
        <fullName evidence="4">Polysaccharide biosynthesis protein</fullName>
    </submittedName>
</protein>
<sequence>MDNIIRSILNSSRATKRIITLFIDSLFIISAFWLALIVRLDSIAPLSKADNWMLLLLLVPTALFIFINLGLYRAVLRYMNSQALWAIVIGTLISTIALVLFAFFIGVEIPRTMPFIFAWLCLLTVGGARIVVRAMIGKLTIANKESVIIYGAGSSGRQLATALGAGPEYFVRAFIDDDETKQGSIIQGIPVIAFKDIYDLINRGKVSKVLLAMPSESRARRKQILAQLEPLSIKVLSIPGMADVIEGKAKLSEFRDVEIEDLLGRDCVAPKAHLLAANIKNKVVMVTGAGGSIGSELCRQIVKQKPTKLVLFELSEFGLYSIEKELAEYIANNQLNVELIPIMGSVQRINRIETVMIAFGVQTVYHAAAYKHVPLVEHNVVEGVRNNVFGTYYTAKAAVNAKVETFVLISTDKAVRPTNVMGATKRMAELCLQGLAQNKGKNHNTRFCMVRFGNVLGSSGSVVPLFRRQIREGGPITLTHQDITRFFMTIPEAAQLVIQAGAMGKGGDVFVLDMGESVKIIDLATKMIRLSGFEVKDKNNPHGDIEIVCTGLRPGEKLFEELLIGDNVGETSHERIMTANEVMLPLAELNVFLEALDIACHNFDHETIRQLLLDAPTGFNPTDGICDLVWNAKQKSSHNINDFAEQGKVVNLKN</sequence>
<dbReference type="GeneID" id="99506730"/>
<evidence type="ECO:0000256" key="2">
    <source>
        <dbReference type="SAM" id="Phobius"/>
    </source>
</evidence>
<accession>A0AAD0S1I8</accession>
<dbReference type="InterPro" id="IPR003869">
    <property type="entry name" value="Polysac_CapD-like"/>
</dbReference>
<dbReference type="EMBL" id="CP032090">
    <property type="protein sequence ID" value="AXV66450.1"/>
    <property type="molecule type" value="Genomic_DNA"/>
</dbReference>
<dbReference type="RefSeq" id="WP_118844675.1">
    <property type="nucleotide sequence ID" value="NZ_CP032090.1"/>
</dbReference>
<dbReference type="Gene3D" id="3.40.50.720">
    <property type="entry name" value="NAD(P)-binding Rossmann-like Domain"/>
    <property type="match status" value="2"/>
</dbReference>
<dbReference type="PANTHER" id="PTHR43318:SF1">
    <property type="entry name" value="POLYSACCHARIDE BIOSYNTHESIS PROTEIN EPSC-RELATED"/>
    <property type="match status" value="1"/>
</dbReference>
<dbReference type="InterPro" id="IPR036291">
    <property type="entry name" value="NAD(P)-bd_dom_sf"/>
</dbReference>